<feature type="transmembrane region" description="Helical" evidence="8">
    <location>
        <begin position="98"/>
        <end position="116"/>
    </location>
</feature>
<evidence type="ECO:0000256" key="3">
    <source>
        <dbReference type="ARBA" id="ARBA00022448"/>
    </source>
</evidence>
<dbReference type="InterPro" id="IPR018093">
    <property type="entry name" value="BCCT_CS"/>
</dbReference>
<feature type="transmembrane region" description="Helical" evidence="8">
    <location>
        <begin position="270"/>
        <end position="290"/>
    </location>
</feature>
<keyword evidence="3" id="KW-0813">Transport</keyword>
<keyword evidence="6 8" id="KW-1133">Transmembrane helix</keyword>
<comment type="subcellular location">
    <subcellularLocation>
        <location evidence="1">Cell membrane</location>
        <topology evidence="1">Multi-pass membrane protein</topology>
    </subcellularLocation>
</comment>
<dbReference type="NCBIfam" id="TIGR00842">
    <property type="entry name" value="bcct"/>
    <property type="match status" value="1"/>
</dbReference>
<dbReference type="InterPro" id="IPR000060">
    <property type="entry name" value="BCCT_transptr"/>
</dbReference>
<evidence type="ECO:0000256" key="8">
    <source>
        <dbReference type="SAM" id="Phobius"/>
    </source>
</evidence>
<dbReference type="PANTHER" id="PTHR30047:SF7">
    <property type="entry name" value="HIGH-AFFINITY CHOLINE TRANSPORT PROTEIN"/>
    <property type="match status" value="1"/>
</dbReference>
<name>A0A1H2DMQ1_9BACT</name>
<dbReference type="Pfam" id="PF02028">
    <property type="entry name" value="BCCT"/>
    <property type="match status" value="1"/>
</dbReference>
<feature type="transmembrane region" description="Helical" evidence="8">
    <location>
        <begin position="199"/>
        <end position="220"/>
    </location>
</feature>
<evidence type="ECO:0000313" key="10">
    <source>
        <dbReference type="Proteomes" id="UP000199608"/>
    </source>
</evidence>
<organism evidence="9 10">
    <name type="scientific">Desulfobacula phenolica</name>
    <dbReference type="NCBI Taxonomy" id="90732"/>
    <lineage>
        <taxon>Bacteria</taxon>
        <taxon>Pseudomonadati</taxon>
        <taxon>Thermodesulfobacteriota</taxon>
        <taxon>Desulfobacteria</taxon>
        <taxon>Desulfobacterales</taxon>
        <taxon>Desulfobacteraceae</taxon>
        <taxon>Desulfobacula</taxon>
    </lineage>
</organism>
<dbReference type="AlphaFoldDB" id="A0A1H2DMQ1"/>
<keyword evidence="5 8" id="KW-0812">Transmembrane</keyword>
<feature type="transmembrane region" description="Helical" evidence="8">
    <location>
        <begin position="21"/>
        <end position="39"/>
    </location>
</feature>
<evidence type="ECO:0000313" key="9">
    <source>
        <dbReference type="EMBL" id="SDT84165.1"/>
    </source>
</evidence>
<dbReference type="PROSITE" id="PS01303">
    <property type="entry name" value="BCCT"/>
    <property type="match status" value="1"/>
</dbReference>
<accession>A0A1H2DMQ1</accession>
<protein>
    <submittedName>
        <fullName evidence="9">Glycine betaine transporter</fullName>
    </submittedName>
</protein>
<evidence type="ECO:0000256" key="4">
    <source>
        <dbReference type="ARBA" id="ARBA00022475"/>
    </source>
</evidence>
<keyword evidence="7 8" id="KW-0472">Membrane</keyword>
<evidence type="ECO:0000256" key="6">
    <source>
        <dbReference type="ARBA" id="ARBA00022989"/>
    </source>
</evidence>
<feature type="transmembrane region" description="Helical" evidence="8">
    <location>
        <begin position="59"/>
        <end position="78"/>
    </location>
</feature>
<dbReference type="RefSeq" id="WP_092229469.1">
    <property type="nucleotide sequence ID" value="NZ_FNLL01000001.1"/>
</dbReference>
<dbReference type="GO" id="GO:0005886">
    <property type="term" value="C:plasma membrane"/>
    <property type="evidence" value="ECO:0007669"/>
    <property type="project" value="UniProtKB-SubCell"/>
</dbReference>
<feature type="transmembrane region" description="Helical" evidence="8">
    <location>
        <begin position="482"/>
        <end position="502"/>
    </location>
</feature>
<evidence type="ECO:0000256" key="5">
    <source>
        <dbReference type="ARBA" id="ARBA00022692"/>
    </source>
</evidence>
<feature type="transmembrane region" description="Helical" evidence="8">
    <location>
        <begin position="456"/>
        <end position="476"/>
    </location>
</feature>
<evidence type="ECO:0000256" key="1">
    <source>
        <dbReference type="ARBA" id="ARBA00004651"/>
    </source>
</evidence>
<keyword evidence="4" id="KW-1003">Cell membrane</keyword>
<evidence type="ECO:0000256" key="7">
    <source>
        <dbReference type="ARBA" id="ARBA00023136"/>
    </source>
</evidence>
<dbReference type="EMBL" id="FNLL01000001">
    <property type="protein sequence ID" value="SDT84165.1"/>
    <property type="molecule type" value="Genomic_DNA"/>
</dbReference>
<feature type="transmembrane region" description="Helical" evidence="8">
    <location>
        <begin position="355"/>
        <end position="380"/>
    </location>
</feature>
<keyword evidence="10" id="KW-1185">Reference proteome</keyword>
<feature type="transmembrane region" description="Helical" evidence="8">
    <location>
        <begin position="409"/>
        <end position="436"/>
    </location>
</feature>
<evidence type="ECO:0000256" key="2">
    <source>
        <dbReference type="ARBA" id="ARBA00005658"/>
    </source>
</evidence>
<dbReference type="GO" id="GO:0022857">
    <property type="term" value="F:transmembrane transporter activity"/>
    <property type="evidence" value="ECO:0007669"/>
    <property type="project" value="InterPro"/>
</dbReference>
<comment type="similarity">
    <text evidence="2">Belongs to the BCCT transporter (TC 2.A.15) family.</text>
</comment>
<feature type="transmembrane region" description="Helical" evidence="8">
    <location>
        <begin position="150"/>
        <end position="170"/>
    </location>
</feature>
<gene>
    <name evidence="9" type="ORF">SAMN04487931_101146</name>
</gene>
<proteinExistence type="inferred from homology"/>
<dbReference type="PANTHER" id="PTHR30047">
    <property type="entry name" value="HIGH-AFFINITY CHOLINE TRANSPORT PROTEIN-RELATED"/>
    <property type="match status" value="1"/>
</dbReference>
<dbReference type="Proteomes" id="UP000199608">
    <property type="component" value="Unassembled WGS sequence"/>
</dbReference>
<sequence>MTDKKIPGIKRLFGEEIDTRVLYGATALALPFIILGFISPAMLGKAGSAALDLLTGSFSWLYLMSCSFFVVAVIGIALSPLGKIKLGRDDETPEFSFLSWFAMLFSAGMGIGLIFWSCSEPMYHFMSPPAGEAGTAGAARKAFEIFFFHWGLHAWATYIVVGLPMAYFTFRKGRPATISSCIGTGTDPKKNVALGNRTVNILAIWATIMGVVTSLGMGAIQINSGLSHSIGISTGPVPAAIIIAVITIVFILSALTGVAKGIRILSLINVTLMVVLLLFFFVLGPFKYILHTFLQALTDYAKDFVSLSTSFVLFDNPGWTKSWTVFYWAWWIAWAPFVGAFIARISRGRTIRQFILVILLAPTIFSYVFSTALGGTAIYLDLFTNTAIGEAVKQSVEVALFETLSHLPLYGLLVFFTNVLIASFFITSADSATYVISRYSTAGLEPGNPRAGKRLIIFWGTILGGLAIVLIFSGGLSSLQTASIVGAFPFLIIMFILLFVLIKELIKDYKSIPHPSLF</sequence>
<feature type="transmembrane region" description="Helical" evidence="8">
    <location>
        <begin position="240"/>
        <end position="258"/>
    </location>
</feature>
<reference evidence="10" key="1">
    <citation type="submission" date="2016-10" db="EMBL/GenBank/DDBJ databases">
        <authorList>
            <person name="Varghese N."/>
            <person name="Submissions S."/>
        </authorList>
    </citation>
    <scope>NUCLEOTIDE SEQUENCE [LARGE SCALE GENOMIC DNA]</scope>
    <source>
        <strain evidence="10">DSM 3384</strain>
    </source>
</reference>
<feature type="transmembrane region" description="Helical" evidence="8">
    <location>
        <begin position="325"/>
        <end position="343"/>
    </location>
</feature>